<dbReference type="EMBL" id="QPJU01000005">
    <property type="protein sequence ID" value="RCX09378.1"/>
    <property type="molecule type" value="Genomic_DNA"/>
</dbReference>
<keyword evidence="1" id="KW-0812">Transmembrane</keyword>
<keyword evidence="1" id="KW-1133">Transmembrane helix</keyword>
<dbReference type="RefSeq" id="WP_114483424.1">
    <property type="nucleotide sequence ID" value="NZ_QPJU01000005.1"/>
</dbReference>
<evidence type="ECO:0000256" key="1">
    <source>
        <dbReference type="SAM" id="Phobius"/>
    </source>
</evidence>
<gene>
    <name evidence="2" type="ORF">DFR45_1057</name>
</gene>
<dbReference type="Proteomes" id="UP000252174">
    <property type="component" value="Unassembled WGS sequence"/>
</dbReference>
<feature type="transmembrane region" description="Helical" evidence="1">
    <location>
        <begin position="73"/>
        <end position="90"/>
    </location>
</feature>
<keyword evidence="1" id="KW-0472">Membrane</keyword>
<sequence>MRLTIFYILFAAIASFANIFAQDVFVRLYHGVYAITLSIFVGTFIGLLVKYWLDKRYIFRFRTLSAAHDIRTFVLYSAMGVLTTVIFWAFEFGFQEIFQTKQMRYLGGLLGLSLGYFLKYKMDKRFVFVAVD</sequence>
<dbReference type="NCBIfam" id="NF037976">
    <property type="entry name" value="gtrA_1"/>
    <property type="match status" value="1"/>
</dbReference>
<evidence type="ECO:0000313" key="2">
    <source>
        <dbReference type="EMBL" id="RCX09378.1"/>
    </source>
</evidence>
<dbReference type="AlphaFoldDB" id="A0A369AM21"/>
<reference evidence="2 3" key="1">
    <citation type="submission" date="2018-07" db="EMBL/GenBank/DDBJ databases">
        <title>Genomic Encyclopedia of Type Strains, Phase IV (KMG-IV): sequencing the most valuable type-strain genomes for metagenomic binning, comparative biology and taxonomic classification.</title>
        <authorList>
            <person name="Goeker M."/>
        </authorList>
    </citation>
    <scope>NUCLEOTIDE SEQUENCE [LARGE SCALE GENOMIC DNA]</scope>
    <source>
        <strain evidence="2 3">DSM 100911</strain>
    </source>
</reference>
<evidence type="ECO:0000313" key="3">
    <source>
        <dbReference type="Proteomes" id="UP000252174"/>
    </source>
</evidence>
<name>A0A369AM21_9BURK</name>
<organism evidence="2 3">
    <name type="scientific">Extensimonas vulgaris</name>
    <dbReference type="NCBI Taxonomy" id="1031594"/>
    <lineage>
        <taxon>Bacteria</taxon>
        <taxon>Pseudomonadati</taxon>
        <taxon>Pseudomonadota</taxon>
        <taxon>Betaproteobacteria</taxon>
        <taxon>Burkholderiales</taxon>
        <taxon>Comamonadaceae</taxon>
        <taxon>Extensimonas</taxon>
    </lineage>
</organism>
<protein>
    <submittedName>
        <fullName evidence="2">GtrA-like protein</fullName>
    </submittedName>
</protein>
<keyword evidence="3" id="KW-1185">Reference proteome</keyword>
<proteinExistence type="predicted"/>
<comment type="caution">
    <text evidence="2">The sequence shown here is derived from an EMBL/GenBank/DDBJ whole genome shotgun (WGS) entry which is preliminary data.</text>
</comment>
<accession>A0A369AM21</accession>
<dbReference type="OrthoDB" id="565050at2"/>
<feature type="transmembrane region" description="Helical" evidence="1">
    <location>
        <begin position="31"/>
        <end position="53"/>
    </location>
</feature>
<feature type="transmembrane region" description="Helical" evidence="1">
    <location>
        <begin position="102"/>
        <end position="118"/>
    </location>
</feature>